<dbReference type="KEGG" id="olu:OSTLU_27034"/>
<evidence type="ECO:0000313" key="2">
    <source>
        <dbReference type="EMBL" id="ABO99344.1"/>
    </source>
</evidence>
<dbReference type="Proteomes" id="UP000001568">
    <property type="component" value="Chromosome 13"/>
</dbReference>
<sequence length="58" mass="6529">MTRAVNAFVVVVVLGTALGVRAVHESQVDERRRLREGVARDAERLRARATREKARLES</sequence>
<organism evidence="2 3">
    <name type="scientific">Ostreococcus lucimarinus (strain CCE9901)</name>
    <dbReference type="NCBI Taxonomy" id="436017"/>
    <lineage>
        <taxon>Eukaryota</taxon>
        <taxon>Viridiplantae</taxon>
        <taxon>Chlorophyta</taxon>
        <taxon>Mamiellophyceae</taxon>
        <taxon>Mamiellales</taxon>
        <taxon>Bathycoccaceae</taxon>
        <taxon>Ostreococcus</taxon>
    </lineage>
</organism>
<protein>
    <submittedName>
        <fullName evidence="2">Uncharacterized protein</fullName>
    </submittedName>
</protein>
<dbReference type="AlphaFoldDB" id="A4S691"/>
<accession>A4S691</accession>
<feature type="chain" id="PRO_5002673083" evidence="1">
    <location>
        <begin position="23"/>
        <end position="58"/>
    </location>
</feature>
<evidence type="ECO:0000256" key="1">
    <source>
        <dbReference type="SAM" id="SignalP"/>
    </source>
</evidence>
<reference evidence="2 3" key="1">
    <citation type="journal article" date="2007" name="Proc. Natl. Acad. Sci. U.S.A.">
        <title>The tiny eukaryote Ostreococcus provides genomic insights into the paradox of plankton speciation.</title>
        <authorList>
            <person name="Palenik B."/>
            <person name="Grimwood J."/>
            <person name="Aerts A."/>
            <person name="Rouze P."/>
            <person name="Salamov A."/>
            <person name="Putnam N."/>
            <person name="Dupont C."/>
            <person name="Jorgensen R."/>
            <person name="Derelle E."/>
            <person name="Rombauts S."/>
            <person name="Zhou K."/>
            <person name="Otillar R."/>
            <person name="Merchant S.S."/>
            <person name="Podell S."/>
            <person name="Gaasterland T."/>
            <person name="Napoli C."/>
            <person name="Gendler K."/>
            <person name="Manuell A."/>
            <person name="Tai V."/>
            <person name="Vallon O."/>
            <person name="Piganeau G."/>
            <person name="Jancek S."/>
            <person name="Heijde M."/>
            <person name="Jabbari K."/>
            <person name="Bowler C."/>
            <person name="Lohr M."/>
            <person name="Robbens S."/>
            <person name="Werner G."/>
            <person name="Dubchak I."/>
            <person name="Pazour G.J."/>
            <person name="Ren Q."/>
            <person name="Paulsen I."/>
            <person name="Delwiche C."/>
            <person name="Schmutz J."/>
            <person name="Rokhsar D."/>
            <person name="Van de Peer Y."/>
            <person name="Moreau H."/>
            <person name="Grigoriev I.V."/>
        </authorList>
    </citation>
    <scope>NUCLEOTIDE SEQUENCE [LARGE SCALE GENOMIC DNA]</scope>
    <source>
        <strain evidence="2 3">CCE9901</strain>
    </source>
</reference>
<dbReference type="Pfam" id="PF15786">
    <property type="entry name" value="PET117"/>
    <property type="match status" value="1"/>
</dbReference>
<dbReference type="HOGENOM" id="CLU_2982464_0_0_1"/>
<evidence type="ECO:0000313" key="3">
    <source>
        <dbReference type="Proteomes" id="UP000001568"/>
    </source>
</evidence>
<keyword evidence="3" id="KW-1185">Reference proteome</keyword>
<dbReference type="InterPro" id="IPR031568">
    <property type="entry name" value="Pet117"/>
</dbReference>
<name>A4S691_OSTLU</name>
<feature type="signal peptide" evidence="1">
    <location>
        <begin position="1"/>
        <end position="22"/>
    </location>
</feature>
<keyword evidence="1" id="KW-0732">Signal</keyword>
<dbReference type="Gramene" id="ABO99344">
    <property type="protein sequence ID" value="ABO99344"/>
    <property type="gene ID" value="OSTLU_27034"/>
</dbReference>
<proteinExistence type="predicted"/>
<gene>
    <name evidence="2" type="ORF">OSTLU_27034</name>
</gene>
<dbReference type="EMBL" id="CP000593">
    <property type="protein sequence ID" value="ABO99344.1"/>
    <property type="molecule type" value="Genomic_DNA"/>
</dbReference>
<dbReference type="GeneID" id="5005081"/>
<dbReference type="RefSeq" id="XP_001421051.1">
    <property type="nucleotide sequence ID" value="XM_001421014.1"/>
</dbReference>